<dbReference type="EMBL" id="JBIAMT010000009">
    <property type="protein sequence ID" value="MFF0501353.1"/>
    <property type="molecule type" value="Genomic_DNA"/>
</dbReference>
<accession>A0ABW6PDV5</accession>
<proteinExistence type="predicted"/>
<keyword evidence="3" id="KW-1185">Reference proteome</keyword>
<dbReference type="Proteomes" id="UP001601442">
    <property type="component" value="Unassembled WGS sequence"/>
</dbReference>
<evidence type="ECO:0000313" key="2">
    <source>
        <dbReference type="EMBL" id="MFF0501353.1"/>
    </source>
</evidence>
<evidence type="ECO:0000256" key="1">
    <source>
        <dbReference type="SAM" id="MobiDB-lite"/>
    </source>
</evidence>
<organism evidence="2 3">
    <name type="scientific">Nocardia aobensis</name>
    <dbReference type="NCBI Taxonomy" id="257277"/>
    <lineage>
        <taxon>Bacteria</taxon>
        <taxon>Bacillati</taxon>
        <taxon>Actinomycetota</taxon>
        <taxon>Actinomycetes</taxon>
        <taxon>Mycobacteriales</taxon>
        <taxon>Nocardiaceae</taxon>
        <taxon>Nocardia</taxon>
    </lineage>
</organism>
<evidence type="ECO:0000313" key="3">
    <source>
        <dbReference type="Proteomes" id="UP001601442"/>
    </source>
</evidence>
<protein>
    <submittedName>
        <fullName evidence="2">Uncharacterized protein</fullName>
    </submittedName>
</protein>
<name>A0ABW6PDV5_9NOCA</name>
<reference evidence="2 3" key="1">
    <citation type="submission" date="2024-10" db="EMBL/GenBank/DDBJ databases">
        <title>The Natural Products Discovery Center: Release of the First 8490 Sequenced Strains for Exploring Actinobacteria Biosynthetic Diversity.</title>
        <authorList>
            <person name="Kalkreuter E."/>
            <person name="Kautsar S.A."/>
            <person name="Yang D."/>
            <person name="Bader C.D."/>
            <person name="Teijaro C.N."/>
            <person name="Fluegel L."/>
            <person name="Davis C.M."/>
            <person name="Simpson J.R."/>
            <person name="Lauterbach L."/>
            <person name="Steele A.D."/>
            <person name="Gui C."/>
            <person name="Meng S."/>
            <person name="Li G."/>
            <person name="Viehrig K."/>
            <person name="Ye F."/>
            <person name="Su P."/>
            <person name="Kiefer A.F."/>
            <person name="Nichols A."/>
            <person name="Cepeda A.J."/>
            <person name="Yan W."/>
            <person name="Fan B."/>
            <person name="Jiang Y."/>
            <person name="Adhikari A."/>
            <person name="Zheng C.-J."/>
            <person name="Schuster L."/>
            <person name="Cowan T.M."/>
            <person name="Smanski M.J."/>
            <person name="Chevrette M.G."/>
            <person name="De Carvalho L.P.S."/>
            <person name="Shen B."/>
        </authorList>
    </citation>
    <scope>NUCLEOTIDE SEQUENCE [LARGE SCALE GENOMIC DNA]</scope>
    <source>
        <strain evidence="2 3">NPDC004119</strain>
    </source>
</reference>
<feature type="compositionally biased region" description="Polar residues" evidence="1">
    <location>
        <begin position="55"/>
        <end position="64"/>
    </location>
</feature>
<comment type="caution">
    <text evidence="2">The sequence shown here is derived from an EMBL/GenBank/DDBJ whole genome shotgun (WGS) entry which is preliminary data.</text>
</comment>
<sequence>MDSIIDDDNGIETGAHPYRERLGYLASALIIHGNVRLREPEPHPASAHVEDIPPQSDQVSQCGGTASARCTGPVRMLPHDPVRRFNRHSGRHRRANTLQLSLFRKPRPRRRRRDRHCGSTLATPSNACLNAAMGN</sequence>
<feature type="region of interest" description="Disordered" evidence="1">
    <location>
        <begin position="40"/>
        <end position="92"/>
    </location>
</feature>
<gene>
    <name evidence="2" type="ORF">ACFYU5_33505</name>
</gene>
<dbReference type="RefSeq" id="WP_387401339.1">
    <property type="nucleotide sequence ID" value="NZ_JBIAMT010000009.1"/>
</dbReference>